<feature type="domain" description="DNA mismatch repair MutH/Type II restriction enzyme Sau3AI" evidence="8">
    <location>
        <begin position="139"/>
        <end position="237"/>
    </location>
</feature>
<dbReference type="InterPro" id="IPR037057">
    <property type="entry name" value="DNA_rep_MutH/T2_RE_sf"/>
</dbReference>
<accession>A0A8G2A371</accession>
<sequence>METVVPLFPSYPTFLWITWCKILFIASDQFWKTRYHSFHNDKKMKKNHTNHQIVIVTQEKVNSIHNALNYRSFFNQRFCRMPAIAPLTSPPQTQQQLLAQAQGLAGYSLGELAALAGIPIPRDLKRDKGWIGILLEIWLGASAGSKPEQDFAALGVELKTIPVDSQGRPLETTFVCVAPLTGNSGVTWESSHVRHKLKRVLWVPVEGDRAIPLAERRVGAPLLWSPSEEEDRQLRMDWEELMDLIVLGQVERITARHGEVLQLRPKAANSKALTEAIGARGEPILTLPRGFYLKKNFTAALLARHFLLGHD</sequence>
<keyword evidence="6 7" id="KW-0234">DNA repair</keyword>
<evidence type="ECO:0000256" key="1">
    <source>
        <dbReference type="ARBA" id="ARBA00022490"/>
    </source>
</evidence>
<dbReference type="NCBIfam" id="TIGR02248">
    <property type="entry name" value="mutH_TIGR"/>
    <property type="match status" value="1"/>
</dbReference>
<keyword evidence="1 7" id="KW-0963">Cytoplasm</keyword>
<dbReference type="EMBL" id="FLAC01000003">
    <property type="protein sequence ID" value="SBL64259.1"/>
    <property type="molecule type" value="Genomic_DNA"/>
</dbReference>
<comment type="subcellular location">
    <subcellularLocation>
        <location evidence="7">Cytoplasm</location>
    </subcellularLocation>
</comment>
<evidence type="ECO:0000256" key="7">
    <source>
        <dbReference type="HAMAP-Rule" id="MF_00759"/>
    </source>
</evidence>
<dbReference type="GO" id="GO:0004519">
    <property type="term" value="F:endonuclease activity"/>
    <property type="evidence" value="ECO:0007669"/>
    <property type="project" value="UniProtKB-UniRule"/>
</dbReference>
<name>A0A8G2A371_RAOPL</name>
<dbReference type="FunFam" id="3.40.600.10:FF:000001">
    <property type="entry name" value="DNA mismatch repair protein MutH"/>
    <property type="match status" value="1"/>
</dbReference>
<proteinExistence type="inferred from homology"/>
<dbReference type="InterPro" id="IPR004230">
    <property type="entry name" value="DNA_mismatch_repair_MutH"/>
</dbReference>
<dbReference type="NCBIfam" id="NF003458">
    <property type="entry name" value="PRK05070.1"/>
    <property type="match status" value="1"/>
</dbReference>
<dbReference type="GO" id="GO:0006298">
    <property type="term" value="P:mismatch repair"/>
    <property type="evidence" value="ECO:0007669"/>
    <property type="project" value="UniProtKB-UniRule"/>
</dbReference>
<keyword evidence="4 7" id="KW-0227">DNA damage</keyword>
<dbReference type="Proteomes" id="UP000078124">
    <property type="component" value="Unassembled WGS sequence"/>
</dbReference>
<comment type="function">
    <text evidence="7">Sequence-specific endonuclease that cleaves unmethylated GATC sequences. It is involved in DNA mismatch repair.</text>
</comment>
<dbReference type="GO" id="GO:0016787">
    <property type="term" value="F:hydrolase activity"/>
    <property type="evidence" value="ECO:0007669"/>
    <property type="project" value="UniProtKB-KW"/>
</dbReference>
<dbReference type="SUPFAM" id="SSF52980">
    <property type="entry name" value="Restriction endonuclease-like"/>
    <property type="match status" value="1"/>
</dbReference>
<comment type="similarity">
    <text evidence="7">Belongs to the MutH family.</text>
</comment>
<evidence type="ECO:0000256" key="6">
    <source>
        <dbReference type="ARBA" id="ARBA00023204"/>
    </source>
</evidence>
<dbReference type="GO" id="GO:0003677">
    <property type="term" value="F:DNA binding"/>
    <property type="evidence" value="ECO:0007669"/>
    <property type="project" value="InterPro"/>
</dbReference>
<evidence type="ECO:0000313" key="10">
    <source>
        <dbReference type="Proteomes" id="UP000078124"/>
    </source>
</evidence>
<dbReference type="GO" id="GO:0006304">
    <property type="term" value="P:DNA modification"/>
    <property type="evidence" value="ECO:0007669"/>
    <property type="project" value="InterPro"/>
</dbReference>
<keyword evidence="5 7" id="KW-0378">Hydrolase</keyword>
<evidence type="ECO:0000256" key="2">
    <source>
        <dbReference type="ARBA" id="ARBA00022722"/>
    </source>
</evidence>
<evidence type="ECO:0000256" key="5">
    <source>
        <dbReference type="ARBA" id="ARBA00022801"/>
    </source>
</evidence>
<keyword evidence="3 7" id="KW-0255">Endonuclease</keyword>
<dbReference type="HAMAP" id="MF_00759">
    <property type="entry name" value="MutH"/>
    <property type="match status" value="1"/>
</dbReference>
<dbReference type="InterPro" id="IPR011337">
    <property type="entry name" value="DNA_rep_MutH/RE_typeII_Sau3AI"/>
</dbReference>
<protein>
    <recommendedName>
        <fullName evidence="7">DNA mismatch repair protein MutH</fullName>
    </recommendedName>
    <alternativeName>
        <fullName evidence="7">Methyl-directed mismatch repair protein</fullName>
    </alternativeName>
</protein>
<evidence type="ECO:0000259" key="8">
    <source>
        <dbReference type="SMART" id="SM00927"/>
    </source>
</evidence>
<gene>
    <name evidence="7 9" type="primary">mutH</name>
    <name evidence="9" type="ORF">SAMEA2273876_01210</name>
</gene>
<organism evidence="9 10">
    <name type="scientific">Raoultella planticola</name>
    <name type="common">Klebsiella planticola</name>
    <dbReference type="NCBI Taxonomy" id="575"/>
    <lineage>
        <taxon>Bacteria</taxon>
        <taxon>Pseudomonadati</taxon>
        <taxon>Pseudomonadota</taxon>
        <taxon>Gammaproteobacteria</taxon>
        <taxon>Enterobacterales</taxon>
        <taxon>Enterobacteriaceae</taxon>
        <taxon>Klebsiella/Raoultella group</taxon>
        <taxon>Raoultella</taxon>
    </lineage>
</organism>
<dbReference type="AlphaFoldDB" id="A0A8G2A371"/>
<dbReference type="SMART" id="SM00927">
    <property type="entry name" value="MutH"/>
    <property type="match status" value="1"/>
</dbReference>
<evidence type="ECO:0000313" key="9">
    <source>
        <dbReference type="EMBL" id="SBL64259.1"/>
    </source>
</evidence>
<dbReference type="GO" id="GO:0005737">
    <property type="term" value="C:cytoplasm"/>
    <property type="evidence" value="ECO:0007669"/>
    <property type="project" value="UniProtKB-SubCell"/>
</dbReference>
<evidence type="ECO:0000256" key="4">
    <source>
        <dbReference type="ARBA" id="ARBA00022763"/>
    </source>
</evidence>
<evidence type="ECO:0000256" key="3">
    <source>
        <dbReference type="ARBA" id="ARBA00022759"/>
    </source>
</evidence>
<dbReference type="Gene3D" id="3.40.600.10">
    <property type="entry name" value="DNA mismatch repair MutH/Restriction endonuclease, type II"/>
    <property type="match status" value="1"/>
</dbReference>
<keyword evidence="2 7" id="KW-0540">Nuclease</keyword>
<dbReference type="Pfam" id="PF02976">
    <property type="entry name" value="MutH"/>
    <property type="match status" value="1"/>
</dbReference>
<comment type="caution">
    <text evidence="9">The sequence shown here is derived from an EMBL/GenBank/DDBJ whole genome shotgun (WGS) entry which is preliminary data.</text>
</comment>
<reference evidence="9 10" key="1">
    <citation type="submission" date="2016-05" db="EMBL/GenBank/DDBJ databases">
        <authorList>
            <consortium name="Pathogen Informatics"/>
        </authorList>
    </citation>
    <scope>NUCLEOTIDE SEQUENCE [LARGE SCALE GENOMIC DNA]</scope>
    <source>
        <strain evidence="9 10">2880STDY5682802</strain>
    </source>
</reference>
<dbReference type="CDD" id="cd00583">
    <property type="entry name" value="MutH-like"/>
    <property type="match status" value="1"/>
</dbReference>
<dbReference type="InterPro" id="IPR011335">
    <property type="entry name" value="Restrct_endonuc-II-like"/>
</dbReference>